<feature type="domain" description="Aminotransferase class V" evidence="10">
    <location>
        <begin position="3"/>
        <end position="135"/>
    </location>
</feature>
<dbReference type="InterPro" id="IPR015422">
    <property type="entry name" value="PyrdxlP-dep_Trfase_small"/>
</dbReference>
<dbReference type="InterPro" id="IPR015421">
    <property type="entry name" value="PyrdxlP-dep_Trfase_major"/>
</dbReference>
<dbReference type="PANTHER" id="PTHR11601">
    <property type="entry name" value="CYSTEINE DESULFURYLASE FAMILY MEMBER"/>
    <property type="match status" value="1"/>
</dbReference>
<feature type="compositionally biased region" description="Gly residues" evidence="9">
    <location>
        <begin position="146"/>
        <end position="159"/>
    </location>
</feature>
<comment type="cofactor">
    <cofactor evidence="1">
        <name>pyridoxal 5'-phosphate</name>
        <dbReference type="ChEBI" id="CHEBI:597326"/>
    </cofactor>
</comment>
<keyword evidence="4" id="KW-0479">Metal-binding</keyword>
<reference evidence="11 12" key="1">
    <citation type="submission" date="2020-08" db="EMBL/GenBank/DDBJ databases">
        <title>Genomic Encyclopedia of Type Strains, Phase III (KMG-III): the genomes of soil and plant-associated and newly described type strains.</title>
        <authorList>
            <person name="Whitman W."/>
        </authorList>
    </citation>
    <scope>NUCLEOTIDE SEQUENCE [LARGE SCALE GENOMIC DNA]</scope>
    <source>
        <strain evidence="11 12">CECT 3303</strain>
    </source>
</reference>
<evidence type="ECO:0000259" key="10">
    <source>
        <dbReference type="Pfam" id="PF00266"/>
    </source>
</evidence>
<dbReference type="RefSeq" id="WP_338047599.1">
    <property type="nucleotide sequence ID" value="NZ_BAAAWZ010000001.1"/>
</dbReference>
<dbReference type="GO" id="GO:0046872">
    <property type="term" value="F:metal ion binding"/>
    <property type="evidence" value="ECO:0007669"/>
    <property type="project" value="UniProtKB-KW"/>
</dbReference>
<evidence type="ECO:0000256" key="5">
    <source>
        <dbReference type="ARBA" id="ARBA00022898"/>
    </source>
</evidence>
<comment type="similarity">
    <text evidence="2">Belongs to the class-V pyridoxal-phosphate-dependent aminotransferase family. NifS/IscS subfamily.</text>
</comment>
<evidence type="ECO:0000256" key="1">
    <source>
        <dbReference type="ARBA" id="ARBA00001933"/>
    </source>
</evidence>
<keyword evidence="12" id="KW-1185">Reference proteome</keyword>
<organism evidence="11 12">
    <name type="scientific">Planomonospora venezuelensis</name>
    <dbReference type="NCBI Taxonomy" id="1999"/>
    <lineage>
        <taxon>Bacteria</taxon>
        <taxon>Bacillati</taxon>
        <taxon>Actinomycetota</taxon>
        <taxon>Actinomycetes</taxon>
        <taxon>Streptosporangiales</taxon>
        <taxon>Streptosporangiaceae</taxon>
        <taxon>Planomonospora</taxon>
    </lineage>
</organism>
<evidence type="ECO:0000256" key="8">
    <source>
        <dbReference type="ARBA" id="ARBA00050776"/>
    </source>
</evidence>
<dbReference type="Pfam" id="PF00266">
    <property type="entry name" value="Aminotran_5"/>
    <property type="match status" value="2"/>
</dbReference>
<dbReference type="Proteomes" id="UP000562352">
    <property type="component" value="Unassembled WGS sequence"/>
</dbReference>
<name>A0A841CWJ1_PLAVE</name>
<evidence type="ECO:0000256" key="9">
    <source>
        <dbReference type="SAM" id="MobiDB-lite"/>
    </source>
</evidence>
<evidence type="ECO:0000256" key="7">
    <source>
        <dbReference type="ARBA" id="ARBA00023014"/>
    </source>
</evidence>
<keyword evidence="3 11" id="KW-0808">Transferase</keyword>
<accession>A0A841CWJ1</accession>
<dbReference type="Gene3D" id="3.90.1150.10">
    <property type="entry name" value="Aspartate Aminotransferase, domain 1"/>
    <property type="match status" value="2"/>
</dbReference>
<dbReference type="PIRSF" id="PIRSF005572">
    <property type="entry name" value="NifS"/>
    <property type="match status" value="1"/>
</dbReference>
<dbReference type="InterPro" id="IPR016454">
    <property type="entry name" value="Cysteine_dSase"/>
</dbReference>
<gene>
    <name evidence="11" type="ORF">FHS22_001007</name>
</gene>
<dbReference type="GO" id="GO:0031071">
    <property type="term" value="F:cysteine desulfurase activity"/>
    <property type="evidence" value="ECO:0007669"/>
    <property type="project" value="UniProtKB-EC"/>
</dbReference>
<feature type="region of interest" description="Disordered" evidence="9">
    <location>
        <begin position="140"/>
        <end position="159"/>
    </location>
</feature>
<dbReference type="GO" id="GO:0051536">
    <property type="term" value="F:iron-sulfur cluster binding"/>
    <property type="evidence" value="ECO:0007669"/>
    <property type="project" value="UniProtKB-KW"/>
</dbReference>
<evidence type="ECO:0000256" key="3">
    <source>
        <dbReference type="ARBA" id="ARBA00022679"/>
    </source>
</evidence>
<dbReference type="Gene3D" id="3.40.640.10">
    <property type="entry name" value="Type I PLP-dependent aspartate aminotransferase-like (Major domain)"/>
    <property type="match status" value="2"/>
</dbReference>
<dbReference type="AlphaFoldDB" id="A0A841CWJ1"/>
<comment type="caution">
    <text evidence="11">The sequence shown here is derived from an EMBL/GenBank/DDBJ whole genome shotgun (WGS) entry which is preliminary data.</text>
</comment>
<proteinExistence type="inferred from homology"/>
<dbReference type="EMBL" id="JACHJJ010000002">
    <property type="protein sequence ID" value="MBB5961750.1"/>
    <property type="molecule type" value="Genomic_DNA"/>
</dbReference>
<dbReference type="EC" id="2.8.1.7" evidence="11"/>
<sequence length="404" mass="41408">MAYFDAASTEPLHPQAREALITALDAGWADPARLYGPARRARMLLEQARAEVAEVLGCRPDEVSFTASGTQAVHLGVLGAARGRRRAGRRLVVSAVEHSSVLHAAQVHERDGGSVETVGVGRTGVVDLAAFGAAVRGEGAGDRAGATGGGNAADGRGEGGGDAGGTALACLQTANHEVGTLQPVAEAAALCAEAGVPLLVDAAQTAGRMPLPGGWSVLAASAHKWGGPAGVGVLAVRKGTRWRGPLPEDERERRRVPGFENVPAIVAAAAALRAAAAGSEREGARLAALVDRIRAEVPRLVPDVEVIGEPAARAPHIVTFSCLYVEGEALLAELDKAGFSVSSGSSCTASTLRPSHVLEAMGVLTHGNVRVSLPRGTSTADVDRFLAVLPDIVRRIRAEAGVRS</sequence>
<dbReference type="InterPro" id="IPR015424">
    <property type="entry name" value="PyrdxlP-dep_Trfase"/>
</dbReference>
<dbReference type="PANTHER" id="PTHR11601:SF34">
    <property type="entry name" value="CYSTEINE DESULFURASE"/>
    <property type="match status" value="1"/>
</dbReference>
<evidence type="ECO:0000313" key="12">
    <source>
        <dbReference type="Proteomes" id="UP000562352"/>
    </source>
</evidence>
<evidence type="ECO:0000256" key="6">
    <source>
        <dbReference type="ARBA" id="ARBA00023004"/>
    </source>
</evidence>
<protein>
    <submittedName>
        <fullName evidence="11">Cysteine desulfurase</fullName>
        <ecNumber evidence="11">2.8.1.7</ecNumber>
    </submittedName>
</protein>
<evidence type="ECO:0000313" key="11">
    <source>
        <dbReference type="EMBL" id="MBB5961750.1"/>
    </source>
</evidence>
<comment type="catalytic activity">
    <reaction evidence="8">
        <text>(sulfur carrier)-H + L-cysteine = (sulfur carrier)-SH + L-alanine</text>
        <dbReference type="Rhea" id="RHEA:43892"/>
        <dbReference type="Rhea" id="RHEA-COMP:14737"/>
        <dbReference type="Rhea" id="RHEA-COMP:14739"/>
        <dbReference type="ChEBI" id="CHEBI:29917"/>
        <dbReference type="ChEBI" id="CHEBI:35235"/>
        <dbReference type="ChEBI" id="CHEBI:57972"/>
        <dbReference type="ChEBI" id="CHEBI:64428"/>
        <dbReference type="EC" id="2.8.1.7"/>
    </reaction>
</comment>
<evidence type="ECO:0000256" key="4">
    <source>
        <dbReference type="ARBA" id="ARBA00022723"/>
    </source>
</evidence>
<keyword evidence="6" id="KW-0408">Iron</keyword>
<dbReference type="InterPro" id="IPR000192">
    <property type="entry name" value="Aminotrans_V_dom"/>
</dbReference>
<keyword evidence="7" id="KW-0411">Iron-sulfur</keyword>
<evidence type="ECO:0000256" key="2">
    <source>
        <dbReference type="ARBA" id="ARBA00006490"/>
    </source>
</evidence>
<feature type="domain" description="Aminotransferase class V" evidence="10">
    <location>
        <begin position="166"/>
        <end position="385"/>
    </location>
</feature>
<keyword evidence="5" id="KW-0663">Pyridoxal phosphate</keyword>
<dbReference type="SUPFAM" id="SSF53383">
    <property type="entry name" value="PLP-dependent transferases"/>
    <property type="match status" value="1"/>
</dbReference>